<dbReference type="InterPro" id="IPR027417">
    <property type="entry name" value="P-loop_NTPase"/>
</dbReference>
<name>A0A645BKD1_9ZZZZ</name>
<dbReference type="PANTHER" id="PTHR42714">
    <property type="entry name" value="TRNA MODIFICATION GTPASE GTPBP3"/>
    <property type="match status" value="1"/>
</dbReference>
<accession>A0A645BKD1</accession>
<evidence type="ECO:0000313" key="2">
    <source>
        <dbReference type="EMBL" id="MPM65672.1"/>
    </source>
</evidence>
<reference evidence="2" key="1">
    <citation type="submission" date="2019-08" db="EMBL/GenBank/DDBJ databases">
        <authorList>
            <person name="Kucharzyk K."/>
            <person name="Murdoch R.W."/>
            <person name="Higgins S."/>
            <person name="Loffler F."/>
        </authorList>
    </citation>
    <scope>NUCLEOTIDE SEQUENCE</scope>
</reference>
<dbReference type="EMBL" id="VSSQ01020647">
    <property type="protein sequence ID" value="MPM65672.1"/>
    <property type="molecule type" value="Genomic_DNA"/>
</dbReference>
<dbReference type="GO" id="GO:0002098">
    <property type="term" value="P:tRNA wobble uridine modification"/>
    <property type="evidence" value="ECO:0007669"/>
    <property type="project" value="TreeGrafter"/>
</dbReference>
<protein>
    <submittedName>
        <fullName evidence="2">tRNA modification GTPase MnmE</fullName>
        <ecNumber evidence="2">3.6.-.-</ecNumber>
    </submittedName>
</protein>
<dbReference type="Gene3D" id="1.20.120.430">
    <property type="entry name" value="tRNA modification GTPase MnmE domain 2"/>
    <property type="match status" value="1"/>
</dbReference>
<proteinExistence type="predicted"/>
<comment type="caution">
    <text evidence="2">The sequence shown here is derived from an EMBL/GenBank/DDBJ whole genome shotgun (WGS) entry which is preliminary data.</text>
</comment>
<feature type="domain" description="MnmE helical" evidence="1">
    <location>
        <begin position="7"/>
        <end position="106"/>
    </location>
</feature>
<sequence length="109" mass="12061">MGIPHKPVFIAAAQGQGLGDLREAIRQEVFSGKAVANNQPVLTKLWHQEKVAKAMEQLLLCKTAVESHWPEDCYVIHLRDAYLALASIVGETASEDIIQTIFEQFCVGK</sequence>
<dbReference type="InterPro" id="IPR027368">
    <property type="entry name" value="MnmE_dom2"/>
</dbReference>
<dbReference type="PANTHER" id="PTHR42714:SF2">
    <property type="entry name" value="TRNA MODIFICATION GTPASE GTPBP3, MITOCHONDRIAL"/>
    <property type="match status" value="1"/>
</dbReference>
<dbReference type="GO" id="GO:0030488">
    <property type="term" value="P:tRNA methylation"/>
    <property type="evidence" value="ECO:0007669"/>
    <property type="project" value="TreeGrafter"/>
</dbReference>
<dbReference type="GO" id="GO:0016787">
    <property type="term" value="F:hydrolase activity"/>
    <property type="evidence" value="ECO:0007669"/>
    <property type="project" value="UniProtKB-KW"/>
</dbReference>
<dbReference type="Gene3D" id="3.40.50.300">
    <property type="entry name" value="P-loop containing nucleotide triphosphate hydrolases"/>
    <property type="match status" value="1"/>
</dbReference>
<dbReference type="AlphaFoldDB" id="A0A645BKD1"/>
<gene>
    <name evidence="2" type="primary">mnmE_35</name>
    <name evidence="2" type="ORF">SDC9_112569</name>
</gene>
<dbReference type="InterPro" id="IPR025867">
    <property type="entry name" value="MnmE_helical"/>
</dbReference>
<dbReference type="GO" id="GO:0005829">
    <property type="term" value="C:cytosol"/>
    <property type="evidence" value="ECO:0007669"/>
    <property type="project" value="TreeGrafter"/>
</dbReference>
<organism evidence="2">
    <name type="scientific">bioreactor metagenome</name>
    <dbReference type="NCBI Taxonomy" id="1076179"/>
    <lineage>
        <taxon>unclassified sequences</taxon>
        <taxon>metagenomes</taxon>
        <taxon>ecological metagenomes</taxon>
    </lineage>
</organism>
<dbReference type="SUPFAM" id="SSF116878">
    <property type="entry name" value="TrmE connector domain"/>
    <property type="match status" value="1"/>
</dbReference>
<evidence type="ECO:0000259" key="1">
    <source>
        <dbReference type="Pfam" id="PF12631"/>
    </source>
</evidence>
<dbReference type="Pfam" id="PF12631">
    <property type="entry name" value="MnmE_helical"/>
    <property type="match status" value="1"/>
</dbReference>
<dbReference type="EC" id="3.6.-.-" evidence="2"/>
<keyword evidence="2" id="KW-0378">Hydrolase</keyword>